<dbReference type="EMBL" id="WPHG01000004">
    <property type="protein sequence ID" value="MVA99233.1"/>
    <property type="molecule type" value="Genomic_DNA"/>
</dbReference>
<reference evidence="1 2" key="1">
    <citation type="submission" date="2019-12" db="EMBL/GenBank/DDBJ databases">
        <title>Nitratireductor arenosus sp. nov., Isolated from sea sand, Jeju island, South Korea.</title>
        <authorList>
            <person name="Kim W."/>
        </authorList>
    </citation>
    <scope>NUCLEOTIDE SEQUENCE [LARGE SCALE GENOMIC DNA]</scope>
    <source>
        <strain evidence="1 2">CAU 1489</strain>
    </source>
</reference>
<name>A0A844QMM1_9HYPH</name>
<dbReference type="AlphaFoldDB" id="A0A844QMM1"/>
<keyword evidence="2" id="KW-1185">Reference proteome</keyword>
<sequence length="50" mass="5508">MFALAACAGSPYGVETRAPSAADLERQALEEKIWEQKRIQRAQGRSESSL</sequence>
<organism evidence="1 2">
    <name type="scientific">Nitratireductor arenosus</name>
    <dbReference type="NCBI Taxonomy" id="2682096"/>
    <lineage>
        <taxon>Bacteria</taxon>
        <taxon>Pseudomonadati</taxon>
        <taxon>Pseudomonadota</taxon>
        <taxon>Alphaproteobacteria</taxon>
        <taxon>Hyphomicrobiales</taxon>
        <taxon>Phyllobacteriaceae</taxon>
        <taxon>Nitratireductor</taxon>
    </lineage>
</organism>
<dbReference type="RefSeq" id="WP_156714176.1">
    <property type="nucleotide sequence ID" value="NZ_WPHG01000004.1"/>
</dbReference>
<protein>
    <submittedName>
        <fullName evidence="1">Uncharacterized protein</fullName>
    </submittedName>
</protein>
<proteinExistence type="predicted"/>
<gene>
    <name evidence="1" type="ORF">GN330_18460</name>
</gene>
<evidence type="ECO:0000313" key="1">
    <source>
        <dbReference type="EMBL" id="MVA99233.1"/>
    </source>
</evidence>
<dbReference type="Proteomes" id="UP000463224">
    <property type="component" value="Unassembled WGS sequence"/>
</dbReference>
<evidence type="ECO:0000313" key="2">
    <source>
        <dbReference type="Proteomes" id="UP000463224"/>
    </source>
</evidence>
<comment type="caution">
    <text evidence="1">The sequence shown here is derived from an EMBL/GenBank/DDBJ whole genome shotgun (WGS) entry which is preliminary data.</text>
</comment>
<accession>A0A844QMM1</accession>